<sequence>MRFAIAVYPGSNCDYDMYYVITQILKKDAQFVDYRETDLSKFDCVVIPGGFSFGDYLRPGAIASHTPLTNAIKEFAEKGKLVIGICNGFQILTESHLLPGALLPNNHGRFICKKQYLKVENNDTPFTKLTKKGEILQIPIAHHDGNYFCDEETLEEMEKNGQIILRYCDENGNITEDSNPNGSLQNIAGITNKNKNVFGLMPHPERASEILLGSEDGVKILKSIIS</sequence>
<accession>A0AA45WN73</accession>
<comment type="catalytic activity">
    <reaction evidence="8">
        <text>N(2)-formyl-N(1)-(5-phospho-beta-D-ribosyl)glycinamide + L-glutamine + ATP + H2O = 2-formamido-N(1)-(5-O-phospho-beta-D-ribosyl)acetamidine + L-glutamate + ADP + phosphate + H(+)</text>
        <dbReference type="Rhea" id="RHEA:17129"/>
        <dbReference type="ChEBI" id="CHEBI:15377"/>
        <dbReference type="ChEBI" id="CHEBI:15378"/>
        <dbReference type="ChEBI" id="CHEBI:29985"/>
        <dbReference type="ChEBI" id="CHEBI:30616"/>
        <dbReference type="ChEBI" id="CHEBI:43474"/>
        <dbReference type="ChEBI" id="CHEBI:58359"/>
        <dbReference type="ChEBI" id="CHEBI:147286"/>
        <dbReference type="ChEBI" id="CHEBI:147287"/>
        <dbReference type="ChEBI" id="CHEBI:456216"/>
        <dbReference type="EC" id="6.3.5.3"/>
    </reaction>
</comment>
<keyword evidence="10" id="KW-1185">Reference proteome</keyword>
<dbReference type="Gene3D" id="3.40.50.880">
    <property type="match status" value="1"/>
</dbReference>
<keyword evidence="5 8" id="KW-0378">Hydrolase</keyword>
<dbReference type="EC" id="3.5.1.2" evidence="8"/>
<dbReference type="GO" id="GO:0005524">
    <property type="term" value="F:ATP binding"/>
    <property type="evidence" value="ECO:0007669"/>
    <property type="project" value="UniProtKB-KW"/>
</dbReference>
<dbReference type="SMART" id="SM01211">
    <property type="entry name" value="GATase_5"/>
    <property type="match status" value="1"/>
</dbReference>
<dbReference type="PIRSF" id="PIRSF001586">
    <property type="entry name" value="FGAM_synth_I"/>
    <property type="match status" value="1"/>
</dbReference>
<dbReference type="GO" id="GO:0004642">
    <property type="term" value="F:phosphoribosylformylglycinamidine synthase activity"/>
    <property type="evidence" value="ECO:0007669"/>
    <property type="project" value="UniProtKB-UniRule"/>
</dbReference>
<dbReference type="EMBL" id="FXTX01000014">
    <property type="protein sequence ID" value="SMP16055.1"/>
    <property type="molecule type" value="Genomic_DNA"/>
</dbReference>
<dbReference type="CDD" id="cd01740">
    <property type="entry name" value="GATase1_FGAR_AT"/>
    <property type="match status" value="1"/>
</dbReference>
<comment type="catalytic activity">
    <reaction evidence="8">
        <text>L-glutamine + H2O = L-glutamate + NH4(+)</text>
        <dbReference type="Rhea" id="RHEA:15889"/>
        <dbReference type="ChEBI" id="CHEBI:15377"/>
        <dbReference type="ChEBI" id="CHEBI:28938"/>
        <dbReference type="ChEBI" id="CHEBI:29985"/>
        <dbReference type="ChEBI" id="CHEBI:58359"/>
        <dbReference type="EC" id="3.5.1.2"/>
    </reaction>
</comment>
<keyword evidence="1 8" id="KW-0963">Cytoplasm</keyword>
<dbReference type="InterPro" id="IPR010075">
    <property type="entry name" value="PRibForGlyAmidine_synth_PurQ"/>
</dbReference>
<keyword evidence="7 8" id="KW-0315">Glutamine amidotransferase</keyword>
<dbReference type="PROSITE" id="PS51273">
    <property type="entry name" value="GATASE_TYPE_1"/>
    <property type="match status" value="1"/>
</dbReference>
<evidence type="ECO:0000256" key="7">
    <source>
        <dbReference type="ARBA" id="ARBA00022962"/>
    </source>
</evidence>
<keyword evidence="3 8" id="KW-0547">Nucleotide-binding</keyword>
<evidence type="ECO:0000313" key="10">
    <source>
        <dbReference type="Proteomes" id="UP001157947"/>
    </source>
</evidence>
<dbReference type="AlphaFoldDB" id="A0AA45WN73"/>
<dbReference type="InterPro" id="IPR029062">
    <property type="entry name" value="Class_I_gatase-like"/>
</dbReference>
<evidence type="ECO:0000256" key="1">
    <source>
        <dbReference type="ARBA" id="ARBA00022490"/>
    </source>
</evidence>
<comment type="caution">
    <text evidence="9">The sequence shown here is derived from an EMBL/GenBank/DDBJ whole genome shotgun (WGS) entry which is preliminary data.</text>
</comment>
<gene>
    <name evidence="8" type="primary">purQ</name>
    <name evidence="9" type="ORF">SAMN06264868_11447</name>
</gene>
<dbReference type="SUPFAM" id="SSF52317">
    <property type="entry name" value="Class I glutamine amidotransferase-like"/>
    <property type="match status" value="1"/>
</dbReference>
<comment type="subunit">
    <text evidence="8">Part of the FGAM synthase complex composed of 1 PurL, 1 PurQ and 2 PurS subunits.</text>
</comment>
<dbReference type="GO" id="GO:0004359">
    <property type="term" value="F:glutaminase activity"/>
    <property type="evidence" value="ECO:0007669"/>
    <property type="project" value="UniProtKB-EC"/>
</dbReference>
<protein>
    <recommendedName>
        <fullName evidence="8">Phosphoribosylformylglycinamidine synthase subunit PurQ</fullName>
        <shortName evidence="8">FGAM synthase</shortName>
        <ecNumber evidence="8">6.3.5.3</ecNumber>
    </recommendedName>
    <alternativeName>
        <fullName evidence="8">Formylglycinamide ribonucleotide amidotransferase subunit I</fullName>
        <shortName evidence="8">FGAR amidotransferase I</shortName>
        <shortName evidence="8">FGAR-AT I</shortName>
    </alternativeName>
    <alternativeName>
        <fullName evidence="8">Glutaminase PurQ</fullName>
        <ecNumber evidence="8">3.5.1.2</ecNumber>
    </alternativeName>
    <alternativeName>
        <fullName evidence="8">Phosphoribosylformylglycinamidine synthase subunit I</fullName>
    </alternativeName>
</protein>
<evidence type="ECO:0000256" key="6">
    <source>
        <dbReference type="ARBA" id="ARBA00022840"/>
    </source>
</evidence>
<keyword evidence="2 8" id="KW-0436">Ligase</keyword>
<feature type="active site" description="Nucleophile" evidence="8">
    <location>
        <position position="86"/>
    </location>
</feature>
<feature type="active site" evidence="8">
    <location>
        <position position="205"/>
    </location>
</feature>
<comment type="pathway">
    <text evidence="8">Purine metabolism; IMP biosynthesis via de novo pathway; 5-amino-1-(5-phospho-D-ribosyl)imidazole from N(2)-formyl-N(1)-(5-phospho-D-ribosyl)glycinamide: step 1/2.</text>
</comment>
<dbReference type="PANTHER" id="PTHR47552">
    <property type="entry name" value="PHOSPHORIBOSYLFORMYLGLYCINAMIDINE SYNTHASE SUBUNIT PURQ"/>
    <property type="match status" value="1"/>
</dbReference>
<dbReference type="Pfam" id="PF13507">
    <property type="entry name" value="GATase_5"/>
    <property type="match status" value="1"/>
</dbReference>
<dbReference type="GO" id="GO:0005737">
    <property type="term" value="C:cytoplasm"/>
    <property type="evidence" value="ECO:0007669"/>
    <property type="project" value="UniProtKB-SubCell"/>
</dbReference>
<reference evidence="9" key="1">
    <citation type="submission" date="2017-05" db="EMBL/GenBank/DDBJ databases">
        <authorList>
            <person name="Varghese N."/>
            <person name="Submissions S."/>
        </authorList>
    </citation>
    <scope>NUCLEOTIDE SEQUENCE</scope>
    <source>
        <strain evidence="9">DSM 18763</strain>
    </source>
</reference>
<proteinExistence type="inferred from homology"/>
<dbReference type="HAMAP" id="MF_00421">
    <property type="entry name" value="PurQ"/>
    <property type="match status" value="1"/>
</dbReference>
<dbReference type="PANTHER" id="PTHR47552:SF1">
    <property type="entry name" value="PHOSPHORIBOSYLFORMYLGLYCINAMIDINE SYNTHASE SUBUNIT PURQ"/>
    <property type="match status" value="1"/>
</dbReference>
<dbReference type="GO" id="GO:0006189">
    <property type="term" value="P:'de novo' IMP biosynthetic process"/>
    <property type="evidence" value="ECO:0007669"/>
    <property type="project" value="UniProtKB-UniRule"/>
</dbReference>
<evidence type="ECO:0000313" key="9">
    <source>
        <dbReference type="EMBL" id="SMP16055.1"/>
    </source>
</evidence>
<organism evidence="9 10">
    <name type="scientific">Venenivibrio stagnispumantis</name>
    <dbReference type="NCBI Taxonomy" id="407998"/>
    <lineage>
        <taxon>Bacteria</taxon>
        <taxon>Pseudomonadati</taxon>
        <taxon>Aquificota</taxon>
        <taxon>Aquificia</taxon>
        <taxon>Aquificales</taxon>
        <taxon>Hydrogenothermaceae</taxon>
        <taxon>Venenivibrio</taxon>
    </lineage>
</organism>
<evidence type="ECO:0000256" key="8">
    <source>
        <dbReference type="HAMAP-Rule" id="MF_00421"/>
    </source>
</evidence>
<evidence type="ECO:0000256" key="2">
    <source>
        <dbReference type="ARBA" id="ARBA00022598"/>
    </source>
</evidence>
<evidence type="ECO:0000256" key="5">
    <source>
        <dbReference type="ARBA" id="ARBA00022801"/>
    </source>
</evidence>
<dbReference type="Proteomes" id="UP001157947">
    <property type="component" value="Unassembled WGS sequence"/>
</dbReference>
<name>A0AA45WN73_9AQUI</name>
<keyword evidence="6 8" id="KW-0067">ATP-binding</keyword>
<dbReference type="RefSeq" id="WP_265134711.1">
    <property type="nucleotide sequence ID" value="NZ_FXTX01000014.1"/>
</dbReference>
<evidence type="ECO:0000256" key="3">
    <source>
        <dbReference type="ARBA" id="ARBA00022741"/>
    </source>
</evidence>
<keyword evidence="4 8" id="KW-0658">Purine biosynthesis</keyword>
<dbReference type="EC" id="6.3.5.3" evidence="8"/>
<comment type="subcellular location">
    <subcellularLocation>
        <location evidence="8">Cytoplasm</location>
    </subcellularLocation>
</comment>
<comment type="function">
    <text evidence="8">Part of the phosphoribosylformylglycinamidine synthase complex involved in the purines biosynthetic pathway. Catalyzes the ATP-dependent conversion of formylglycinamide ribonucleotide (FGAR) and glutamine to yield formylglycinamidine ribonucleotide (FGAM) and glutamate. The FGAM synthase complex is composed of three subunits. PurQ produces an ammonia molecule by converting glutamine to glutamate. PurL transfers the ammonia molecule to FGAR to form FGAM in an ATP-dependent manner. PurS interacts with PurQ and PurL and is thought to assist in the transfer of the ammonia molecule from PurQ to PurL.</text>
</comment>
<dbReference type="NCBIfam" id="TIGR01737">
    <property type="entry name" value="FGAM_synth_I"/>
    <property type="match status" value="1"/>
</dbReference>
<dbReference type="NCBIfam" id="NF002957">
    <property type="entry name" value="PRK03619.1"/>
    <property type="match status" value="1"/>
</dbReference>
<feature type="active site" evidence="8">
    <location>
        <position position="203"/>
    </location>
</feature>
<evidence type="ECO:0000256" key="4">
    <source>
        <dbReference type="ARBA" id="ARBA00022755"/>
    </source>
</evidence>